<keyword evidence="5 6" id="KW-0472">Membrane</keyword>
<dbReference type="Pfam" id="PF00860">
    <property type="entry name" value="Xan_ur_permease"/>
    <property type="match status" value="1"/>
</dbReference>
<accession>A0A371FZL8</accession>
<keyword evidence="4 6" id="KW-1133">Transmembrane helix</keyword>
<evidence type="ECO:0000256" key="5">
    <source>
        <dbReference type="ARBA" id="ARBA00023136"/>
    </source>
</evidence>
<keyword evidence="3 6" id="KW-0812">Transmembrane</keyword>
<organism evidence="7 8">
    <name type="scientific">Mucuna pruriens</name>
    <name type="common">Velvet bean</name>
    <name type="synonym">Dolichos pruriens</name>
    <dbReference type="NCBI Taxonomy" id="157652"/>
    <lineage>
        <taxon>Eukaryota</taxon>
        <taxon>Viridiplantae</taxon>
        <taxon>Streptophyta</taxon>
        <taxon>Embryophyta</taxon>
        <taxon>Tracheophyta</taxon>
        <taxon>Spermatophyta</taxon>
        <taxon>Magnoliopsida</taxon>
        <taxon>eudicotyledons</taxon>
        <taxon>Gunneridae</taxon>
        <taxon>Pentapetalae</taxon>
        <taxon>rosids</taxon>
        <taxon>fabids</taxon>
        <taxon>Fabales</taxon>
        <taxon>Fabaceae</taxon>
        <taxon>Papilionoideae</taxon>
        <taxon>50 kb inversion clade</taxon>
        <taxon>NPAAA clade</taxon>
        <taxon>indigoferoid/millettioid clade</taxon>
        <taxon>Phaseoleae</taxon>
        <taxon>Mucuna</taxon>
    </lineage>
</organism>
<proteinExistence type="inferred from homology"/>
<evidence type="ECO:0000313" key="7">
    <source>
        <dbReference type="EMBL" id="RDX83755.1"/>
    </source>
</evidence>
<reference evidence="7" key="1">
    <citation type="submission" date="2018-05" db="EMBL/GenBank/DDBJ databases">
        <title>Draft genome of Mucuna pruriens seed.</title>
        <authorList>
            <person name="Nnadi N.E."/>
            <person name="Vos R."/>
            <person name="Hasami M.H."/>
            <person name="Devisetty U.K."/>
            <person name="Aguiy J.C."/>
        </authorList>
    </citation>
    <scope>NUCLEOTIDE SEQUENCE [LARGE SCALE GENOMIC DNA]</scope>
    <source>
        <strain evidence="7">JCA_2017</strain>
    </source>
</reference>
<dbReference type="OrthoDB" id="1641903at2759"/>
<evidence type="ECO:0000256" key="4">
    <source>
        <dbReference type="ARBA" id="ARBA00022989"/>
    </source>
</evidence>
<dbReference type="InterPro" id="IPR027417">
    <property type="entry name" value="P-loop_NTPase"/>
</dbReference>
<keyword evidence="8" id="KW-1185">Reference proteome</keyword>
<gene>
    <name evidence="7" type="primary">NAT2</name>
    <name evidence="7" type="ORF">CR513_35288</name>
</gene>
<comment type="similarity">
    <text evidence="2">Belongs to the nucleobase:cation symporter-2 (NCS2) (TC 2.A.40) family.</text>
</comment>
<evidence type="ECO:0000256" key="2">
    <source>
        <dbReference type="ARBA" id="ARBA00008821"/>
    </source>
</evidence>
<dbReference type="Gene3D" id="3.40.50.300">
    <property type="entry name" value="P-loop containing nucleotide triphosphate hydrolases"/>
    <property type="match status" value="1"/>
</dbReference>
<feature type="transmembrane region" description="Helical" evidence="6">
    <location>
        <begin position="90"/>
        <end position="110"/>
    </location>
</feature>
<dbReference type="GO" id="GO:0022857">
    <property type="term" value="F:transmembrane transporter activity"/>
    <property type="evidence" value="ECO:0007669"/>
    <property type="project" value="InterPro"/>
</dbReference>
<evidence type="ECO:0000256" key="1">
    <source>
        <dbReference type="ARBA" id="ARBA00004141"/>
    </source>
</evidence>
<sequence length="179" mass="19384">MASGGGYRDANQKVDYMFKVVLIGDSVVEKSQILAQFARSEFSLDSKATSASRNRNLVELNGLFGTLTSSIVSVENVGLLGSTRVGSRRVIQISAGFMIFFSMIGKFGALFESIPFPIFAVVYCVLFGLMASVGLFLSISESTLPGLFMVLLIQGLDDLMIPLIPFSSHLQQLDPIVDI</sequence>
<name>A0A371FZL8_MUCPR</name>
<comment type="subcellular location">
    <subcellularLocation>
        <location evidence="1">Membrane</location>
        <topology evidence="1">Multi-pass membrane protein</topology>
    </subcellularLocation>
</comment>
<feature type="transmembrane region" description="Helical" evidence="6">
    <location>
        <begin position="116"/>
        <end position="137"/>
    </location>
</feature>
<evidence type="ECO:0000256" key="3">
    <source>
        <dbReference type="ARBA" id="ARBA00022692"/>
    </source>
</evidence>
<protein>
    <submittedName>
        <fullName evidence="7">Nucleobase-ascorbate transporter 2</fullName>
    </submittedName>
</protein>
<feature type="non-terminal residue" evidence="7">
    <location>
        <position position="1"/>
    </location>
</feature>
<evidence type="ECO:0000313" key="8">
    <source>
        <dbReference type="Proteomes" id="UP000257109"/>
    </source>
</evidence>
<dbReference type="InterPro" id="IPR006043">
    <property type="entry name" value="NCS2"/>
</dbReference>
<evidence type="ECO:0000256" key="6">
    <source>
        <dbReference type="SAM" id="Phobius"/>
    </source>
</evidence>
<dbReference type="STRING" id="157652.A0A371FZL8"/>
<comment type="caution">
    <text evidence="7">The sequence shown here is derived from an EMBL/GenBank/DDBJ whole genome shotgun (WGS) entry which is preliminary data.</text>
</comment>
<dbReference type="PANTHER" id="PTHR11119">
    <property type="entry name" value="XANTHINE-URACIL / VITAMIN C PERMEASE FAMILY MEMBER"/>
    <property type="match status" value="1"/>
</dbReference>
<dbReference type="Proteomes" id="UP000257109">
    <property type="component" value="Unassembled WGS sequence"/>
</dbReference>
<dbReference type="GO" id="GO:0016020">
    <property type="term" value="C:membrane"/>
    <property type="evidence" value="ECO:0007669"/>
    <property type="project" value="UniProtKB-SubCell"/>
</dbReference>
<dbReference type="EMBL" id="QJKJ01007255">
    <property type="protein sequence ID" value="RDX83755.1"/>
    <property type="molecule type" value="Genomic_DNA"/>
</dbReference>
<dbReference type="AlphaFoldDB" id="A0A371FZL8"/>